<feature type="compositionally biased region" description="Low complexity" evidence="1">
    <location>
        <begin position="234"/>
        <end position="247"/>
    </location>
</feature>
<evidence type="ECO:0000256" key="1">
    <source>
        <dbReference type="SAM" id="MobiDB-lite"/>
    </source>
</evidence>
<feature type="region of interest" description="Disordered" evidence="1">
    <location>
        <begin position="197"/>
        <end position="269"/>
    </location>
</feature>
<reference evidence="2 3" key="1">
    <citation type="submission" date="2024-09" db="EMBL/GenBank/DDBJ databases">
        <authorList>
            <person name="Sun Q."/>
            <person name="Mori K."/>
        </authorList>
    </citation>
    <scope>NUCLEOTIDE SEQUENCE [LARGE SCALE GENOMIC DNA]</scope>
    <source>
        <strain evidence="2 3">JCM 15389</strain>
    </source>
</reference>
<dbReference type="InterPro" id="IPR009057">
    <property type="entry name" value="Homeodomain-like_sf"/>
</dbReference>
<dbReference type="SUPFAM" id="SSF46689">
    <property type="entry name" value="Homeodomain-like"/>
    <property type="match status" value="1"/>
</dbReference>
<name>A0ABV6C2N8_9ACTN</name>
<accession>A0ABV6C2N8</accession>
<dbReference type="Proteomes" id="UP001589788">
    <property type="component" value="Unassembled WGS sequence"/>
</dbReference>
<evidence type="ECO:0000313" key="2">
    <source>
        <dbReference type="EMBL" id="MFC0081937.1"/>
    </source>
</evidence>
<dbReference type="RefSeq" id="WP_377789272.1">
    <property type="nucleotide sequence ID" value="NZ_JBHLYQ010000058.1"/>
</dbReference>
<sequence>MAEGARETLLAVAERLVATRGIGGTSLRDVQLESGQRNKSVVQYYFGSREGLVRAVVEARMDPINRRRFALLAGLGPEPSLRALVEAFVAPLAEQTVLAPRSFWARFLLQASFDPSFRRLVRESLSAASFRAVWVALAARLGQLPEPARQHRVERMVEFVLVALASAEEARDEGRLAPGEAPDFVADLVAMCCGLLEAPNPPASGEDHDEEERSSGEHPGVGRAALAGGGRPGARGAPGPAHRASPGRGDRRRRAVHEERGQRHHHRHR</sequence>
<organism evidence="2 3">
    <name type="scientific">Aciditerrimonas ferrireducens</name>
    <dbReference type="NCBI Taxonomy" id="667306"/>
    <lineage>
        <taxon>Bacteria</taxon>
        <taxon>Bacillati</taxon>
        <taxon>Actinomycetota</taxon>
        <taxon>Acidimicrobiia</taxon>
        <taxon>Acidimicrobiales</taxon>
        <taxon>Acidimicrobiaceae</taxon>
        <taxon>Aciditerrimonas</taxon>
    </lineage>
</organism>
<dbReference type="EMBL" id="JBHLYQ010000058">
    <property type="protein sequence ID" value="MFC0081937.1"/>
    <property type="molecule type" value="Genomic_DNA"/>
</dbReference>
<dbReference type="Gene3D" id="1.10.357.10">
    <property type="entry name" value="Tetracycline Repressor, domain 2"/>
    <property type="match status" value="1"/>
</dbReference>
<comment type="caution">
    <text evidence="2">The sequence shown here is derived from an EMBL/GenBank/DDBJ whole genome shotgun (WGS) entry which is preliminary data.</text>
</comment>
<gene>
    <name evidence="2" type="ORF">ACFFRE_07225</name>
</gene>
<protein>
    <submittedName>
        <fullName evidence="2">TetR/AcrR family transcriptional regulator</fullName>
    </submittedName>
</protein>
<evidence type="ECO:0000313" key="3">
    <source>
        <dbReference type="Proteomes" id="UP001589788"/>
    </source>
</evidence>
<keyword evidence="3" id="KW-1185">Reference proteome</keyword>
<proteinExistence type="predicted"/>